<reference evidence="10 11" key="1">
    <citation type="submission" date="2019-09" db="EMBL/GenBank/DDBJ databases">
        <authorList>
            <person name="Brejova B."/>
        </authorList>
    </citation>
    <scope>NUCLEOTIDE SEQUENCE [LARGE SCALE GENOMIC DNA]</scope>
</reference>
<dbReference type="GO" id="GO:0005634">
    <property type="term" value="C:nucleus"/>
    <property type="evidence" value="ECO:0007669"/>
    <property type="project" value="UniProtKB-SubCell"/>
</dbReference>
<feature type="region of interest" description="Disordered" evidence="8">
    <location>
        <begin position="420"/>
        <end position="461"/>
    </location>
</feature>
<feature type="region of interest" description="Disordered" evidence="8">
    <location>
        <begin position="156"/>
        <end position="215"/>
    </location>
</feature>
<feature type="region of interest" description="Disordered" evidence="8">
    <location>
        <begin position="260"/>
        <end position="294"/>
    </location>
</feature>
<feature type="region of interest" description="Disordered" evidence="8">
    <location>
        <begin position="1"/>
        <end position="23"/>
    </location>
</feature>
<feature type="compositionally biased region" description="Polar residues" evidence="8">
    <location>
        <begin position="156"/>
        <end position="186"/>
    </location>
</feature>
<feature type="compositionally biased region" description="Polar residues" evidence="8">
    <location>
        <begin position="14"/>
        <end position="23"/>
    </location>
</feature>
<dbReference type="Proteomes" id="UP000398389">
    <property type="component" value="Unassembled WGS sequence"/>
</dbReference>
<dbReference type="PANTHER" id="PTHR14003:SF19">
    <property type="entry name" value="YY2 TRANSCRIPTION FACTOR"/>
    <property type="match status" value="1"/>
</dbReference>
<feature type="compositionally biased region" description="Low complexity" evidence="8">
    <location>
        <begin position="285"/>
        <end position="294"/>
    </location>
</feature>
<feature type="compositionally biased region" description="Low complexity" evidence="8">
    <location>
        <begin position="354"/>
        <end position="368"/>
    </location>
</feature>
<dbReference type="GO" id="GO:0005667">
    <property type="term" value="C:transcription regulator complex"/>
    <property type="evidence" value="ECO:0007669"/>
    <property type="project" value="TreeGrafter"/>
</dbReference>
<feature type="region of interest" description="Disordered" evidence="8">
    <location>
        <begin position="323"/>
        <end position="342"/>
    </location>
</feature>
<evidence type="ECO:0000259" key="9">
    <source>
        <dbReference type="PROSITE" id="PS50157"/>
    </source>
</evidence>
<dbReference type="InterPro" id="IPR013087">
    <property type="entry name" value="Znf_C2H2_type"/>
</dbReference>
<feature type="domain" description="C2H2-type" evidence="9">
    <location>
        <begin position="529"/>
        <end position="558"/>
    </location>
</feature>
<feature type="compositionally biased region" description="Polar residues" evidence="8">
    <location>
        <begin position="260"/>
        <end position="276"/>
    </location>
</feature>
<dbReference type="PANTHER" id="PTHR14003">
    <property type="entry name" value="TRANSCRIPTIONAL REPRESSOR PROTEIN YY"/>
    <property type="match status" value="1"/>
</dbReference>
<feature type="compositionally biased region" description="Low complexity" evidence="8">
    <location>
        <begin position="1"/>
        <end position="13"/>
    </location>
</feature>
<gene>
    <name evidence="10" type="ORF">SAPINGB_P000220</name>
</gene>
<dbReference type="AlphaFoldDB" id="A0A5E8AY91"/>
<keyword evidence="4 7" id="KW-0863">Zinc-finger</keyword>
<feature type="domain" description="C2H2-type" evidence="9">
    <location>
        <begin position="501"/>
        <end position="528"/>
    </location>
</feature>
<keyword evidence="3" id="KW-0677">Repeat</keyword>
<dbReference type="FunFam" id="3.30.160.60:FF:000100">
    <property type="entry name" value="Zinc finger 45-like"/>
    <property type="match status" value="1"/>
</dbReference>
<dbReference type="GO" id="GO:0000785">
    <property type="term" value="C:chromatin"/>
    <property type="evidence" value="ECO:0007669"/>
    <property type="project" value="TreeGrafter"/>
</dbReference>
<evidence type="ECO:0000256" key="6">
    <source>
        <dbReference type="ARBA" id="ARBA00023242"/>
    </source>
</evidence>
<keyword evidence="11" id="KW-1185">Reference proteome</keyword>
<dbReference type="Pfam" id="PF00096">
    <property type="entry name" value="zf-C2H2"/>
    <property type="match status" value="2"/>
</dbReference>
<evidence type="ECO:0000313" key="11">
    <source>
        <dbReference type="Proteomes" id="UP000398389"/>
    </source>
</evidence>
<dbReference type="RefSeq" id="XP_031850835.1">
    <property type="nucleotide sequence ID" value="XM_031994944.1"/>
</dbReference>
<organism evidence="10 11">
    <name type="scientific">Magnusiomyces paraingens</name>
    <dbReference type="NCBI Taxonomy" id="2606893"/>
    <lineage>
        <taxon>Eukaryota</taxon>
        <taxon>Fungi</taxon>
        <taxon>Dikarya</taxon>
        <taxon>Ascomycota</taxon>
        <taxon>Saccharomycotina</taxon>
        <taxon>Dipodascomycetes</taxon>
        <taxon>Dipodascales</taxon>
        <taxon>Dipodascaceae</taxon>
        <taxon>Magnusiomyces</taxon>
    </lineage>
</organism>
<dbReference type="GO" id="GO:0000981">
    <property type="term" value="F:DNA-binding transcription factor activity, RNA polymerase II-specific"/>
    <property type="evidence" value="ECO:0007669"/>
    <property type="project" value="TreeGrafter"/>
</dbReference>
<name>A0A5E8AY91_9ASCO</name>
<dbReference type="PROSITE" id="PS00028">
    <property type="entry name" value="ZINC_FINGER_C2H2_1"/>
    <property type="match status" value="2"/>
</dbReference>
<dbReference type="GeneID" id="43579044"/>
<keyword evidence="5" id="KW-0862">Zinc</keyword>
<feature type="compositionally biased region" description="Low complexity" evidence="8">
    <location>
        <begin position="433"/>
        <end position="448"/>
    </location>
</feature>
<feature type="region of interest" description="Disordered" evidence="8">
    <location>
        <begin position="354"/>
        <end position="398"/>
    </location>
</feature>
<comment type="subcellular location">
    <subcellularLocation>
        <location evidence="1">Nucleus</location>
    </subcellularLocation>
</comment>
<keyword evidence="2" id="KW-0479">Metal-binding</keyword>
<dbReference type="SMART" id="SM00355">
    <property type="entry name" value="ZnF_C2H2"/>
    <property type="match status" value="2"/>
</dbReference>
<dbReference type="PROSITE" id="PS50157">
    <property type="entry name" value="ZINC_FINGER_C2H2_2"/>
    <property type="match status" value="2"/>
</dbReference>
<evidence type="ECO:0000256" key="1">
    <source>
        <dbReference type="ARBA" id="ARBA00004123"/>
    </source>
</evidence>
<keyword evidence="6" id="KW-0539">Nucleus</keyword>
<dbReference type="SUPFAM" id="SSF57667">
    <property type="entry name" value="beta-beta-alpha zinc fingers"/>
    <property type="match status" value="1"/>
</dbReference>
<feature type="region of interest" description="Disordered" evidence="8">
    <location>
        <begin position="550"/>
        <end position="589"/>
    </location>
</feature>
<evidence type="ECO:0000256" key="8">
    <source>
        <dbReference type="SAM" id="MobiDB-lite"/>
    </source>
</evidence>
<accession>A0A5E8AY91</accession>
<dbReference type="Gene3D" id="3.30.160.60">
    <property type="entry name" value="Classic Zinc Finger"/>
    <property type="match status" value="2"/>
</dbReference>
<evidence type="ECO:0000256" key="3">
    <source>
        <dbReference type="ARBA" id="ARBA00022737"/>
    </source>
</evidence>
<feature type="region of interest" description="Disordered" evidence="8">
    <location>
        <begin position="73"/>
        <end position="101"/>
    </location>
</feature>
<sequence>MLSSLKNSSHSGSQIDNPSHSKSQLSVLLNKSFSSVYDTPKLEQNHLLQGNQRDTHQTTPPYLSNKLSTSHLLQMPYSPTSPPIVTSEDASSPRLGVSQNFTNSSHTYQTAFSSSNNQKTALNSFLLTSSFEQPKSPNSQGLLFQTKRLPELPSYSHYTSQTASSGSPKINLNTHFKPNTTINWDSSNRKPTDNSDSFSPSRNFSGNDQLDPIKNYDGYVQTQNFYHNNSVSTSFNNGSNSSNGYSQDNLTSVTSINMTSNSYVSSQPTGNYSQNQNHRRHLHNQSYQPQSQQHYYSYSENQHIPRQTNDSLAFHASNSHDTALNHSQAPFNQNYPFDRSSSVSRNLDIAQSSMSSNYSSYPNSSLASENNSNMNHSSGPLSNSSQIKQLESPPSTSDLMYNTVMASELGQESYIHHPVNHNQSSQYEPNPISENEQSQSYQSSCSQNILPPPPYISNHHQFMGHSSIMNVEQSNTSGHSHSMQLIKAYNAKVQFKYPKKHVCDKCGKRFTRPSSLKTHTFSHTGEKPFQCDFEGCGRCFSVVSNLRRHKKIHSSQPQLEQTSHIHHPDHHPSHSSQTNSNEYLDSIDR</sequence>
<feature type="compositionally biased region" description="Polar residues" evidence="8">
    <location>
        <begin position="369"/>
        <end position="398"/>
    </location>
</feature>
<evidence type="ECO:0000256" key="4">
    <source>
        <dbReference type="ARBA" id="ARBA00022771"/>
    </source>
</evidence>
<dbReference type="FunFam" id="3.30.160.60:FF:001102">
    <property type="entry name" value="Transcription factor IIIA"/>
    <property type="match status" value="1"/>
</dbReference>
<protein>
    <recommendedName>
        <fullName evidence="9">C2H2-type domain-containing protein</fullName>
    </recommendedName>
</protein>
<proteinExistence type="predicted"/>
<feature type="compositionally biased region" description="Polar residues" evidence="8">
    <location>
        <begin position="194"/>
        <end position="208"/>
    </location>
</feature>
<dbReference type="OrthoDB" id="6077919at2759"/>
<dbReference type="EMBL" id="CABVLU010000001">
    <property type="protein sequence ID" value="VVT43936.1"/>
    <property type="molecule type" value="Genomic_DNA"/>
</dbReference>
<evidence type="ECO:0000256" key="2">
    <source>
        <dbReference type="ARBA" id="ARBA00022723"/>
    </source>
</evidence>
<evidence type="ECO:0000256" key="7">
    <source>
        <dbReference type="PROSITE-ProRule" id="PRU00042"/>
    </source>
</evidence>
<dbReference type="GO" id="GO:0008270">
    <property type="term" value="F:zinc ion binding"/>
    <property type="evidence" value="ECO:0007669"/>
    <property type="project" value="UniProtKB-KW"/>
</dbReference>
<evidence type="ECO:0000313" key="10">
    <source>
        <dbReference type="EMBL" id="VVT43936.1"/>
    </source>
</evidence>
<evidence type="ECO:0000256" key="5">
    <source>
        <dbReference type="ARBA" id="ARBA00022833"/>
    </source>
</evidence>
<dbReference type="InterPro" id="IPR036236">
    <property type="entry name" value="Znf_C2H2_sf"/>
</dbReference>
<dbReference type="GO" id="GO:0000978">
    <property type="term" value="F:RNA polymerase II cis-regulatory region sequence-specific DNA binding"/>
    <property type="evidence" value="ECO:0007669"/>
    <property type="project" value="TreeGrafter"/>
</dbReference>